<dbReference type="InterPro" id="IPR001764">
    <property type="entry name" value="Glyco_hydro_3_N"/>
</dbReference>
<comment type="similarity">
    <text evidence="2">Belongs to the glycosyl hydrolase 3 family.</text>
</comment>
<evidence type="ECO:0000256" key="3">
    <source>
        <dbReference type="ARBA" id="ARBA00012744"/>
    </source>
</evidence>
<keyword evidence="5 9" id="KW-0378">Hydrolase</keyword>
<dbReference type="InterPro" id="IPR051915">
    <property type="entry name" value="Cellulose_Degrad_GH3"/>
</dbReference>
<dbReference type="Pfam" id="PF00933">
    <property type="entry name" value="Glyco_hydro_3"/>
    <property type="match status" value="1"/>
</dbReference>
<evidence type="ECO:0000256" key="1">
    <source>
        <dbReference type="ARBA" id="ARBA00000448"/>
    </source>
</evidence>
<dbReference type="Proteomes" id="UP000294820">
    <property type="component" value="Chromosome 1"/>
</dbReference>
<evidence type="ECO:0000256" key="5">
    <source>
        <dbReference type="ARBA" id="ARBA00022801"/>
    </source>
</evidence>
<keyword evidence="4 7" id="KW-0732">Signal</keyword>
<feature type="domain" description="Glycoside hydrolase family 3 N-terminal" evidence="8">
    <location>
        <begin position="101"/>
        <end position="438"/>
    </location>
</feature>
<evidence type="ECO:0000256" key="4">
    <source>
        <dbReference type="ARBA" id="ARBA00022729"/>
    </source>
</evidence>
<dbReference type="InterPro" id="IPR017853">
    <property type="entry name" value="GH"/>
</dbReference>
<name>A0A375AAD7_9GAMM</name>
<keyword evidence="10" id="KW-1185">Reference proteome</keyword>
<dbReference type="Gene3D" id="3.40.50.1700">
    <property type="entry name" value="Glycoside hydrolase family 3 C-terminal domain"/>
    <property type="match status" value="1"/>
</dbReference>
<evidence type="ECO:0000256" key="2">
    <source>
        <dbReference type="ARBA" id="ARBA00005336"/>
    </source>
</evidence>
<dbReference type="GO" id="GO:0009251">
    <property type="term" value="P:glucan catabolic process"/>
    <property type="evidence" value="ECO:0007669"/>
    <property type="project" value="TreeGrafter"/>
</dbReference>
<evidence type="ECO:0000256" key="6">
    <source>
        <dbReference type="ARBA" id="ARBA00023295"/>
    </source>
</evidence>
<feature type="signal peptide" evidence="7">
    <location>
        <begin position="1"/>
        <end position="21"/>
    </location>
</feature>
<dbReference type="PRINTS" id="PR00133">
    <property type="entry name" value="GLHYDRLASE3"/>
</dbReference>
<evidence type="ECO:0000256" key="7">
    <source>
        <dbReference type="SAM" id="SignalP"/>
    </source>
</evidence>
<dbReference type="PANTHER" id="PTHR30620:SF16">
    <property type="entry name" value="LYSOSOMAL BETA GLUCOSIDASE"/>
    <property type="match status" value="1"/>
</dbReference>
<dbReference type="KEGG" id="daq:DAQ1742_01610"/>
<keyword evidence="6 9" id="KW-0326">Glycosidase</keyword>
<dbReference type="EC" id="3.2.1.21" evidence="3"/>
<dbReference type="GO" id="GO:0008422">
    <property type="term" value="F:beta-glucosidase activity"/>
    <property type="evidence" value="ECO:0007669"/>
    <property type="project" value="UniProtKB-EC"/>
</dbReference>
<dbReference type="PANTHER" id="PTHR30620">
    <property type="entry name" value="PERIPLASMIC BETA-GLUCOSIDASE-RELATED"/>
    <property type="match status" value="1"/>
</dbReference>
<organism evidence="9 10">
    <name type="scientific">Dickeya aquatica</name>
    <dbReference type="NCBI Taxonomy" id="1401087"/>
    <lineage>
        <taxon>Bacteria</taxon>
        <taxon>Pseudomonadati</taxon>
        <taxon>Pseudomonadota</taxon>
        <taxon>Gammaproteobacteria</taxon>
        <taxon>Enterobacterales</taxon>
        <taxon>Pectobacteriaceae</taxon>
        <taxon>Dickeya</taxon>
    </lineage>
</organism>
<dbReference type="SUPFAM" id="SSF52279">
    <property type="entry name" value="Beta-D-glucan exohydrolase, C-terminal domain"/>
    <property type="match status" value="1"/>
</dbReference>
<dbReference type="InterPro" id="IPR036881">
    <property type="entry name" value="Glyco_hydro_3_C_sf"/>
</dbReference>
<evidence type="ECO:0000259" key="8">
    <source>
        <dbReference type="Pfam" id="PF00933"/>
    </source>
</evidence>
<dbReference type="SUPFAM" id="SSF51445">
    <property type="entry name" value="(Trans)glycosidases"/>
    <property type="match status" value="1"/>
</dbReference>
<dbReference type="AlphaFoldDB" id="A0A375AAD7"/>
<evidence type="ECO:0000313" key="10">
    <source>
        <dbReference type="Proteomes" id="UP000294820"/>
    </source>
</evidence>
<protein>
    <recommendedName>
        <fullName evidence="3">beta-glucosidase</fullName>
        <ecNumber evidence="3">3.2.1.21</ecNumber>
    </recommendedName>
</protein>
<comment type="catalytic activity">
    <reaction evidence="1">
        <text>Hydrolysis of terminal, non-reducing beta-D-glucosyl residues with release of beta-D-glucose.</text>
        <dbReference type="EC" id="3.2.1.21"/>
    </reaction>
</comment>
<evidence type="ECO:0000313" key="9">
    <source>
        <dbReference type="EMBL" id="SLM62569.1"/>
    </source>
</evidence>
<gene>
    <name evidence="9" type="primary">bgxA</name>
    <name evidence="9" type="ORF">DAQ1742_01610</name>
</gene>
<dbReference type="EMBL" id="LT615367">
    <property type="protein sequence ID" value="SLM62569.1"/>
    <property type="molecule type" value="Genomic_DNA"/>
</dbReference>
<dbReference type="Gene3D" id="3.20.20.300">
    <property type="entry name" value="Glycoside hydrolase, family 3, N-terminal domain"/>
    <property type="match status" value="1"/>
</dbReference>
<dbReference type="InterPro" id="IPR036962">
    <property type="entry name" value="Glyco_hydro_3_N_sf"/>
</dbReference>
<sequence length="650" mass="71296">MIRRQALLLALPLLFSPLAHAVQQAVLESREAPLLHSGKLTFKDLNRDGQLNPYEDWRLPAAQRAADLVSRMSLDEKAGVMMHGSAPTSGSVTGAGTQYDLNAAQEMIAKRHVNSFITRLTGDNPAQMAEENNKLQQLAEQTRLGIPITISTDPRNSFQSLVGVSVSVGKFSKWPETLGFAAIGDEALVRQYANIVRQEYRAVGITEALSPQADLSSEPRWPRIDGTFGEDPDLTKRMVRGYVIGMQNGSSGLNNQSVISVVKHWVGYGAAKEGWDSHNAYGKYAQFRANTLQQHIDPFTGAFEAHAAGIMPTYSILRHASWHGKPIEPVGAGFNRFLLTDLLRGQYGFDGVILSDWLITNDCKNDCLTGVKAGEKPVPRGMPWGVERLTPAERFVKAVNAGIDQFGGVTDSAVLVSAVQAGHISEARLDASVMRILKQKFQTGLFERPYVDPTQADALVGKADWQQRADTAQAKALVLLQNNNLLPLRQGSKLWLYGIDAATARAAGFSVVETPEQADVALIRTRTPYEQPHKNFFFGSRHHEGSLAFREDNPDYQAIGRASARVPTLVTVYMERPAILANVTGKTRALIANFGISDRVLLDRLTSGAAYQARLPFELPSSMQAVRQQQPDVPYDSKAPLFPFGYGLPH</sequence>
<feature type="chain" id="PRO_5017043663" description="beta-glucosidase" evidence="7">
    <location>
        <begin position="22"/>
        <end position="650"/>
    </location>
</feature>
<reference evidence="9 10" key="1">
    <citation type="submission" date="2016-09" db="EMBL/GenBank/DDBJ databases">
        <authorList>
            <person name="Reverchon S."/>
            <person name="Nasser W."/>
            <person name="Leonard S."/>
            <person name="Brochier C."/>
            <person name="Duprey A."/>
        </authorList>
    </citation>
    <scope>NUCLEOTIDE SEQUENCE [LARGE SCALE GENOMIC DNA]</scope>
    <source>
        <strain evidence="9 10">174/2</strain>
    </source>
</reference>
<proteinExistence type="inferred from homology"/>
<accession>A0A375AAD7</accession>